<evidence type="ECO:0000256" key="3">
    <source>
        <dbReference type="ARBA" id="ARBA00012459"/>
    </source>
</evidence>
<comment type="similarity">
    <text evidence="2">Belongs to the endopolyphosphatase PPN1 family.</text>
</comment>
<keyword evidence="13" id="KW-0732">Signal</keyword>
<dbReference type="GO" id="GO:0004309">
    <property type="term" value="F:exopolyphosphatase activity"/>
    <property type="evidence" value="ECO:0007669"/>
    <property type="project" value="TreeGrafter"/>
</dbReference>
<feature type="region of interest" description="Disordered" evidence="12">
    <location>
        <begin position="585"/>
        <end position="611"/>
    </location>
</feature>
<dbReference type="GO" id="GO:0000324">
    <property type="term" value="C:fungal-type vacuole"/>
    <property type="evidence" value="ECO:0007669"/>
    <property type="project" value="TreeGrafter"/>
</dbReference>
<dbReference type="PANTHER" id="PTHR10340">
    <property type="entry name" value="SPHINGOMYELIN PHOSPHODIESTERASE"/>
    <property type="match status" value="1"/>
</dbReference>
<dbReference type="GO" id="GO:0006798">
    <property type="term" value="P:polyphosphate catabolic process"/>
    <property type="evidence" value="ECO:0007669"/>
    <property type="project" value="TreeGrafter"/>
</dbReference>
<dbReference type="GO" id="GO:0005774">
    <property type="term" value="C:vacuolar membrane"/>
    <property type="evidence" value="ECO:0007669"/>
    <property type="project" value="UniProtKB-SubCell"/>
</dbReference>
<feature type="compositionally biased region" description="Acidic residues" evidence="12">
    <location>
        <begin position="662"/>
        <end position="709"/>
    </location>
</feature>
<feature type="region of interest" description="Disordered" evidence="12">
    <location>
        <begin position="642"/>
        <end position="738"/>
    </location>
</feature>
<keyword evidence="8" id="KW-0735">Signal-anchor</keyword>
<evidence type="ECO:0000256" key="2">
    <source>
        <dbReference type="ARBA" id="ARBA00010399"/>
    </source>
</evidence>
<keyword evidence="10" id="KW-0472">Membrane</keyword>
<dbReference type="SUPFAM" id="SSF56300">
    <property type="entry name" value="Metallo-dependent phosphatases"/>
    <property type="match status" value="1"/>
</dbReference>
<sequence>MTALSRALILATALLGASSAVPSPTQKVIAPTAERIETNAKHSNKLRGSDEIDLILQTPTDFHPDTFYKAHTSTKESIACHRKSGAAGVYGAETSDCDSPISLVNATFDWIADNLQDQLDFVIWTGDSARHDSDEKIPRTKSQVIGTNKLLAHKFAETFVHGMKIPVIPTFGNNDILPHNILLPGPNNWLDTFTKIWKKFIPEVQRHSFDHGGWFYVEVIPQKLAVFSLNTLYFFDRNAGIDDCTRHSEPGFQQMEWLRIHLDMFRENGMKAIFMGHVPPARTDSKQNWDETCWQKYTLWLRQYRDVIVGAVYGHMNIDHFMLQDTKEINFKKMTVDWAKTHAIEKRSHQASWEDEEFGIASASDYLHELRTHWAKLPNLVSKLPALEVEDDDEVELDEEYDYDEDEDLEAESSKKKKKDGKKGKKKKKKNPLEKLGGKWAERYQLSMIGPSIVPNYFPTIRVIEYNITGLEDHVTWADALDNPDLFSDAGAADLFNLNDEEEDILELDAGGYETESKKKKKKKKKKKGGKKKKQKPNFEVPDAPSKSSPPGPAYSPQPLTFTGYTQYYANLTWLNNDMTEKDEAHVGPERWREGMHEGKSPKHNKPNPRDFEFEVEYSTFDDERYKLKDLTVKNMVHLAYRIGKNKKKSKKGKSKAINEAEWMDGGDFEVELGEWDDEDEDWDDDEEEEDSDDESESEDDESEDDEVETDKKKGKKKGGKDKKKKKKKQHKKHAKNKVWMEFLRRAFVSTIPRDELKKYAVDEGGVYIVGDVEEQEQVVLDEL</sequence>
<evidence type="ECO:0000256" key="7">
    <source>
        <dbReference type="ARBA" id="ARBA00022801"/>
    </source>
</evidence>
<keyword evidence="6" id="KW-0812">Transmembrane</keyword>
<evidence type="ECO:0000256" key="1">
    <source>
        <dbReference type="ARBA" id="ARBA00004576"/>
    </source>
</evidence>
<reference evidence="14" key="1">
    <citation type="submission" date="2022-07" db="EMBL/GenBank/DDBJ databases">
        <title>Draft genome sequence of Zalerion maritima ATCC 34329, a (micro)plastics degrading marine fungus.</title>
        <authorList>
            <person name="Paco A."/>
            <person name="Goncalves M.F.M."/>
            <person name="Rocha-Santos T.A.P."/>
            <person name="Alves A."/>
        </authorList>
    </citation>
    <scope>NUCLEOTIDE SEQUENCE</scope>
    <source>
        <strain evidence="14">ATCC 34329</strain>
    </source>
</reference>
<dbReference type="PANTHER" id="PTHR10340:SF55">
    <property type="entry name" value="ENDOPOLYPHOSPHATASE"/>
    <property type="match status" value="1"/>
</dbReference>
<dbReference type="GO" id="GO:0000298">
    <property type="term" value="F:endopolyphosphatase activity"/>
    <property type="evidence" value="ECO:0007669"/>
    <property type="project" value="UniProtKB-EC"/>
</dbReference>
<keyword evidence="15" id="KW-1185">Reference proteome</keyword>
<evidence type="ECO:0000256" key="4">
    <source>
        <dbReference type="ARBA" id="ARBA00014458"/>
    </source>
</evidence>
<name>A0AAD5WVT2_9PEZI</name>
<evidence type="ECO:0000313" key="15">
    <source>
        <dbReference type="Proteomes" id="UP001201980"/>
    </source>
</evidence>
<keyword evidence="11" id="KW-0325">Glycoprotein</keyword>
<feature type="compositionally biased region" description="Basic and acidic residues" evidence="12">
    <location>
        <begin position="585"/>
        <end position="601"/>
    </location>
</feature>
<dbReference type="EMBL" id="JAKWBI020000070">
    <property type="protein sequence ID" value="KAJ2903831.1"/>
    <property type="molecule type" value="Genomic_DNA"/>
</dbReference>
<protein>
    <recommendedName>
        <fullName evidence="4">Endopolyphosphatase</fullName>
        <ecNumber evidence="3">3.6.1.10</ecNumber>
    </recommendedName>
</protein>
<evidence type="ECO:0000313" key="14">
    <source>
        <dbReference type="EMBL" id="KAJ2903831.1"/>
    </source>
</evidence>
<feature type="region of interest" description="Disordered" evidence="12">
    <location>
        <begin position="514"/>
        <end position="559"/>
    </location>
</feature>
<evidence type="ECO:0000256" key="10">
    <source>
        <dbReference type="ARBA" id="ARBA00023136"/>
    </source>
</evidence>
<dbReference type="EC" id="3.6.1.10" evidence="3"/>
<feature type="compositionally biased region" description="Basic residues" evidence="12">
    <location>
        <begin position="713"/>
        <end position="737"/>
    </location>
</feature>
<keyword evidence="5" id="KW-0926">Vacuole</keyword>
<dbReference type="InterPro" id="IPR012358">
    <property type="entry name" value="EndopolyPtase_N1"/>
</dbReference>
<evidence type="ECO:0000256" key="12">
    <source>
        <dbReference type="SAM" id="MobiDB-lite"/>
    </source>
</evidence>
<keyword evidence="7" id="KW-0378">Hydrolase</keyword>
<dbReference type="AlphaFoldDB" id="A0AAD5WVT2"/>
<dbReference type="InterPro" id="IPR029052">
    <property type="entry name" value="Metallo-depent_PP-like"/>
</dbReference>
<feature type="signal peptide" evidence="13">
    <location>
        <begin position="1"/>
        <end position="20"/>
    </location>
</feature>
<keyword evidence="9" id="KW-1133">Transmembrane helix</keyword>
<gene>
    <name evidence="14" type="ORF">MKZ38_009307</name>
</gene>
<feature type="compositionally biased region" description="Acidic residues" evidence="12">
    <location>
        <begin position="392"/>
        <end position="411"/>
    </location>
</feature>
<evidence type="ECO:0000256" key="5">
    <source>
        <dbReference type="ARBA" id="ARBA00022554"/>
    </source>
</evidence>
<dbReference type="PIRSF" id="PIRSF027093">
    <property type="entry name" value="EndopolyPtase_N1"/>
    <property type="match status" value="1"/>
</dbReference>
<feature type="compositionally biased region" description="Basic residues" evidence="12">
    <location>
        <begin position="415"/>
        <end position="430"/>
    </location>
</feature>
<feature type="chain" id="PRO_5042131938" description="Endopolyphosphatase" evidence="13">
    <location>
        <begin position="21"/>
        <end position="784"/>
    </location>
</feature>
<comment type="caution">
    <text evidence="14">The sequence shown here is derived from an EMBL/GenBank/DDBJ whole genome shotgun (WGS) entry which is preliminary data.</text>
</comment>
<evidence type="ECO:0000256" key="9">
    <source>
        <dbReference type="ARBA" id="ARBA00022989"/>
    </source>
</evidence>
<evidence type="ECO:0000256" key="8">
    <source>
        <dbReference type="ARBA" id="ARBA00022968"/>
    </source>
</evidence>
<dbReference type="Proteomes" id="UP001201980">
    <property type="component" value="Unassembled WGS sequence"/>
</dbReference>
<dbReference type="GO" id="GO:0008081">
    <property type="term" value="F:phosphoric diester hydrolase activity"/>
    <property type="evidence" value="ECO:0007669"/>
    <property type="project" value="TreeGrafter"/>
</dbReference>
<proteinExistence type="inferred from homology"/>
<feature type="region of interest" description="Disordered" evidence="12">
    <location>
        <begin position="392"/>
        <end position="432"/>
    </location>
</feature>
<evidence type="ECO:0000256" key="13">
    <source>
        <dbReference type="SAM" id="SignalP"/>
    </source>
</evidence>
<comment type="subcellular location">
    <subcellularLocation>
        <location evidence="1">Vacuole membrane</location>
        <topology evidence="1">Single-pass type II membrane protein</topology>
    </subcellularLocation>
</comment>
<evidence type="ECO:0000256" key="6">
    <source>
        <dbReference type="ARBA" id="ARBA00022692"/>
    </source>
</evidence>
<accession>A0AAD5WVT2</accession>
<dbReference type="FunFam" id="3.60.21.10:FF:000082">
    <property type="entry name" value="Endopolyphosphatase"/>
    <property type="match status" value="1"/>
</dbReference>
<feature type="compositionally biased region" description="Basic residues" evidence="12">
    <location>
        <begin position="518"/>
        <end position="536"/>
    </location>
</feature>
<organism evidence="14 15">
    <name type="scientific">Zalerion maritima</name>
    <dbReference type="NCBI Taxonomy" id="339359"/>
    <lineage>
        <taxon>Eukaryota</taxon>
        <taxon>Fungi</taxon>
        <taxon>Dikarya</taxon>
        <taxon>Ascomycota</taxon>
        <taxon>Pezizomycotina</taxon>
        <taxon>Sordariomycetes</taxon>
        <taxon>Lulworthiomycetidae</taxon>
        <taxon>Lulworthiales</taxon>
        <taxon>Lulworthiaceae</taxon>
        <taxon>Zalerion</taxon>
    </lineage>
</organism>
<evidence type="ECO:0000256" key="11">
    <source>
        <dbReference type="ARBA" id="ARBA00023180"/>
    </source>
</evidence>
<feature type="compositionally biased region" description="Basic residues" evidence="12">
    <location>
        <begin position="644"/>
        <end position="655"/>
    </location>
</feature>